<keyword evidence="2" id="KW-1185">Reference proteome</keyword>
<reference evidence="1 2" key="1">
    <citation type="submission" date="2020-09" db="EMBL/GenBank/DDBJ databases">
        <authorList>
            <person name="Jameson E."/>
        </authorList>
    </citation>
    <scope>NUCLEOTIDE SEQUENCE [LARGE SCALE GENOMIC DNA]</scope>
</reference>
<sequence length="558" mass="61339">MATVPKYKQDGIGLFWMMKDIYTGPNGTGEYVPNVGDAILDWTAGWFKVISVVDNIATWVSWEAPSNNTSEEDVMFGTVPAVPGQSSRVWYNTSVTPYSLDFDARLRIYGSGLTHFKIFKGTDISATTGKVIGYTIDTGGAKDSENIPFELVGTDNITNIAIWVGVTAYTSEALTDGDTVTAVYYKGEIPAGYQTFIIKDSSLVRTGSASQKAIRSLVLNSAFLSDSADKQFDVPMGTTIDSLGITGVITYSDGSTRTLTPDGSKLTIAGFDDFAAMVIGQRISIVATYYLDSTEQSDIVQTNGTRNFITTTYSAVVTEADGAATVKLFVVPKWVSDSVGYSLDYWLYRLDRQDFYYVTPFVQMGTNSADFQPKLYGTRQRLTVVIDLNNVSTTYKEIRHSQTFEITLAQDGLSAGDPWFLRWTIGQNPAYGQGVSAKFKFGSVGNWGLKVDCGATTYNQWLDALYYRCQPLYYPGTETKAPAPTHFNVYISDTYQVEYPISQWNQELTFQSGGVEGQSAVIQWIYRDGTTGNALYLGASPMVIRHVTDYSDGTSLTS</sequence>
<name>A0A7R8R5H9_9CAUD</name>
<gene>
    <name evidence="1" type="ORF">LLCLJKAH_00211</name>
</gene>
<dbReference type="Proteomes" id="UP000596247">
    <property type="component" value="Chromosome"/>
</dbReference>
<proteinExistence type="predicted"/>
<evidence type="ECO:0000313" key="1">
    <source>
        <dbReference type="EMBL" id="CAD5236200.1"/>
    </source>
</evidence>
<accession>A0A7R8R5H9</accession>
<dbReference type="EMBL" id="LR881104">
    <property type="protein sequence ID" value="CAD5236200.1"/>
    <property type="molecule type" value="Genomic_DNA"/>
</dbReference>
<evidence type="ECO:0000313" key="2">
    <source>
        <dbReference type="Proteomes" id="UP000596247"/>
    </source>
</evidence>
<protein>
    <submittedName>
        <fullName evidence="1">Virion structural protein</fullName>
    </submittedName>
</protein>
<organism evidence="1 2">
    <name type="scientific">Klebsiella phage vB_KvM-Eowyn</name>
    <dbReference type="NCBI Taxonomy" id="2762819"/>
    <lineage>
        <taxon>Viruses</taxon>
        <taxon>Duplodnaviria</taxon>
        <taxon>Heunggongvirae</taxon>
        <taxon>Uroviricota</taxon>
        <taxon>Caudoviricetes</taxon>
        <taxon>Chimalliviridae</taxon>
        <taxon>Eowynvirus</taxon>
        <taxon>Eowynvirus eowyn</taxon>
    </lineage>
</organism>